<dbReference type="EMBL" id="CABVGP010000002">
    <property type="protein sequence ID" value="VVJ20742.1"/>
    <property type="molecule type" value="Genomic_DNA"/>
</dbReference>
<dbReference type="AlphaFoldDB" id="A0A6I8LUD5"/>
<accession>A0A6I8LUD5</accession>
<organism evidence="2 3">
    <name type="scientific">Amycolatopsis camponoti</name>
    <dbReference type="NCBI Taxonomy" id="2606593"/>
    <lineage>
        <taxon>Bacteria</taxon>
        <taxon>Bacillati</taxon>
        <taxon>Actinomycetota</taxon>
        <taxon>Actinomycetes</taxon>
        <taxon>Pseudonocardiales</taxon>
        <taxon>Pseudonocardiaceae</taxon>
        <taxon>Amycolatopsis</taxon>
    </lineage>
</organism>
<dbReference type="InterPro" id="IPR045851">
    <property type="entry name" value="AMP-bd_C_sf"/>
</dbReference>
<dbReference type="InterPro" id="IPR025110">
    <property type="entry name" value="AMP-bd_C"/>
</dbReference>
<dbReference type="InterPro" id="IPR042099">
    <property type="entry name" value="ANL_N_sf"/>
</dbReference>
<dbReference type="Gene3D" id="3.40.50.12780">
    <property type="entry name" value="N-terminal domain of ligase-like"/>
    <property type="match status" value="1"/>
</dbReference>
<proteinExistence type="predicted"/>
<dbReference type="SUPFAM" id="SSF160582">
    <property type="entry name" value="MbtH-like"/>
    <property type="match status" value="1"/>
</dbReference>
<dbReference type="Pfam" id="PF13193">
    <property type="entry name" value="AMP-binding_C"/>
    <property type="match status" value="1"/>
</dbReference>
<dbReference type="GO" id="GO:0016878">
    <property type="term" value="F:acid-thiol ligase activity"/>
    <property type="evidence" value="ECO:0007669"/>
    <property type="project" value="UniProtKB-ARBA"/>
</dbReference>
<dbReference type="RefSeq" id="WP_230862733.1">
    <property type="nucleotide sequence ID" value="NZ_CABVGP010000002.1"/>
</dbReference>
<dbReference type="InterPro" id="IPR020845">
    <property type="entry name" value="AMP-binding_CS"/>
</dbReference>
<sequence>MSATEPAAPGHYVARILGELAGDGYRPVLRWRDETFTAAELRFAVLRVASALHEAGAGPGDTVAILTAVNSPWMLVARYATHLLGAVVVHISGANHGTVTHELPVATRARMIRETGASFVVFDDANAERVGKIAALLPEQPHLCGVGRPIRDTVTVDGRPLGRYRMEFEPQAPDCSTVIYTSGSTGRPKGVYKPFAAWNDLVLAGADEPKHFLVVSAASHTGGVLADVAIASGGSVLLRERFEPEPFLRDIEKYRITDTFIGVPLLYELAGHPAVRSADLSSLRGLLYGGCPASPERVEQALAVFPGVLHYAYGTTEAGPIAMLPADGHGDPTLRTTVGRPRPDIAVVIRDPETGREVPVGDVGEVTVRSPYGMRGYAADPELTEAVLRDGWVRTGDYGSFDDAGYLRLFGRMNDVVKVHDTKIAPTEVEKVLVGHPGVVDACVYGHRRADLGEELHAGVVLAADGPPGFAALRDHVSRRMTPTHAPVKFVRWRRFPVSTAGKVDRVAVRRADALVAVEDEGLVDAQPGTSPMGKGNFVGTNPFEDQDGTYLVLANAANEHSLWPAFAEVPAGWRIASGPADRQSALGYVERNWTGLRARTPIHTREG</sequence>
<evidence type="ECO:0000313" key="2">
    <source>
        <dbReference type="EMBL" id="VVJ20742.1"/>
    </source>
</evidence>
<reference evidence="2 3" key="1">
    <citation type="submission" date="2019-09" db="EMBL/GenBank/DDBJ databases">
        <authorList>
            <person name="Leyn A S."/>
        </authorList>
    </citation>
    <scope>NUCLEOTIDE SEQUENCE [LARGE SCALE GENOMIC DNA]</scope>
    <source>
        <strain evidence="2">AA231_1</strain>
    </source>
</reference>
<dbReference type="Gene3D" id="3.30.300.30">
    <property type="match status" value="1"/>
</dbReference>
<gene>
    <name evidence="2" type="ORF">AA23TX_05763</name>
</gene>
<dbReference type="PANTHER" id="PTHR43767">
    <property type="entry name" value="LONG-CHAIN-FATTY-ACID--COA LIGASE"/>
    <property type="match status" value="1"/>
</dbReference>
<dbReference type="SUPFAM" id="SSF56801">
    <property type="entry name" value="Acetyl-CoA synthetase-like"/>
    <property type="match status" value="1"/>
</dbReference>
<dbReference type="InterPro" id="IPR005153">
    <property type="entry name" value="MbtH-like_dom"/>
</dbReference>
<evidence type="ECO:0000259" key="1">
    <source>
        <dbReference type="SMART" id="SM00923"/>
    </source>
</evidence>
<evidence type="ECO:0000313" key="3">
    <source>
        <dbReference type="Proteomes" id="UP000399805"/>
    </source>
</evidence>
<protein>
    <submittedName>
        <fullName evidence="2">MbtH-like NRPS chaperone</fullName>
    </submittedName>
</protein>
<name>A0A6I8LUD5_9PSEU</name>
<dbReference type="SMART" id="SM00923">
    <property type="entry name" value="MbtH"/>
    <property type="match status" value="1"/>
</dbReference>
<dbReference type="Pfam" id="PF03621">
    <property type="entry name" value="MbtH"/>
    <property type="match status" value="1"/>
</dbReference>
<dbReference type="InterPro" id="IPR038020">
    <property type="entry name" value="MbtH-like_sf"/>
</dbReference>
<dbReference type="CDD" id="cd04433">
    <property type="entry name" value="AFD_class_I"/>
    <property type="match status" value="1"/>
</dbReference>
<feature type="domain" description="MbtH-like" evidence="1">
    <location>
        <begin position="542"/>
        <end position="592"/>
    </location>
</feature>
<dbReference type="InterPro" id="IPR050237">
    <property type="entry name" value="ATP-dep_AMP-bd_enzyme"/>
</dbReference>
<dbReference type="Proteomes" id="UP000399805">
    <property type="component" value="Unassembled WGS sequence"/>
</dbReference>
<dbReference type="InterPro" id="IPR000873">
    <property type="entry name" value="AMP-dep_synth/lig_dom"/>
</dbReference>
<dbReference type="PROSITE" id="PS00455">
    <property type="entry name" value="AMP_BINDING"/>
    <property type="match status" value="1"/>
</dbReference>
<dbReference type="Gene3D" id="3.90.820.10">
    <property type="entry name" value="Structural Genomics, Unknown Function 30-nov-00 1gh9 Mol_id"/>
    <property type="match status" value="1"/>
</dbReference>
<keyword evidence="3" id="KW-1185">Reference proteome</keyword>
<dbReference type="Pfam" id="PF00501">
    <property type="entry name" value="AMP-binding"/>
    <property type="match status" value="1"/>
</dbReference>
<dbReference type="PANTHER" id="PTHR43767:SF1">
    <property type="entry name" value="NONRIBOSOMAL PEPTIDE SYNTHASE PES1 (EUROFUNG)-RELATED"/>
    <property type="match status" value="1"/>
</dbReference>